<dbReference type="Proteomes" id="UP000267128">
    <property type="component" value="Unassembled WGS sequence"/>
</dbReference>
<organism evidence="2 3">
    <name type="scientific">Nocardioides marmoriginsengisoli</name>
    <dbReference type="NCBI Taxonomy" id="661483"/>
    <lineage>
        <taxon>Bacteria</taxon>
        <taxon>Bacillati</taxon>
        <taxon>Actinomycetota</taxon>
        <taxon>Actinomycetes</taxon>
        <taxon>Propionibacteriales</taxon>
        <taxon>Nocardioidaceae</taxon>
        <taxon>Nocardioides</taxon>
    </lineage>
</organism>
<reference evidence="2 3" key="1">
    <citation type="submission" date="2018-11" db="EMBL/GenBank/DDBJ databases">
        <authorList>
            <person name="Li F."/>
        </authorList>
    </citation>
    <scope>NUCLEOTIDE SEQUENCE [LARGE SCALE GENOMIC DNA]</scope>
    <source>
        <strain evidence="2 3">Gsoil 097</strain>
    </source>
</reference>
<protein>
    <recommendedName>
        <fullName evidence="4">Fibronectin type III domain-containing protein</fullName>
    </recommendedName>
</protein>
<name>A0A3N0C903_9ACTN</name>
<gene>
    <name evidence="2" type="ORF">EFK50_21435</name>
</gene>
<feature type="signal peptide" evidence="1">
    <location>
        <begin position="1"/>
        <end position="20"/>
    </location>
</feature>
<dbReference type="AlphaFoldDB" id="A0A3N0C903"/>
<sequence>MKRSLILVAALVLTSLQLMTAQPGSAAAGGDAVVVVKTLTIGTGNLQGMTTVMCPAGMRATGGGAAPAPPESLTVDLYRVFYSAPVDATGTASATDAGDLPRGWQVTVANYGSQPQGFKAFVICSANSDAVLASAQPGGTGTLSVAVPCPAGSRAIGGGVGKISDDLIPGNTVPGALYQTGPVDATLGFAETQNGDVAIGWRTVVESTSAYGDRFFAVCSARSDGVVRAVSYTLPMVDNAAGGAAVACPAGRRALSGGQGTDGAHDPQDRVALMGPFTSPADLNAVASGRVARGWSAYGQTSSAQVRTNRVFAICASDTVIAPKTPPGTKITSAKVRRAKHQARFTFRGLGATTRFQCKLVKGNRAAAFKACASGKTYKHLGRGKYKFYVRAIGPGGTDRTPATYRFRI</sequence>
<keyword evidence="3" id="KW-1185">Reference proteome</keyword>
<evidence type="ECO:0000313" key="2">
    <source>
        <dbReference type="EMBL" id="RNL59954.1"/>
    </source>
</evidence>
<accession>A0A3N0C903</accession>
<dbReference type="EMBL" id="RJSE01000016">
    <property type="protein sequence ID" value="RNL59954.1"/>
    <property type="molecule type" value="Genomic_DNA"/>
</dbReference>
<evidence type="ECO:0000256" key="1">
    <source>
        <dbReference type="SAM" id="SignalP"/>
    </source>
</evidence>
<dbReference type="RefSeq" id="WP_123229655.1">
    <property type="nucleotide sequence ID" value="NZ_RJSE01000016.1"/>
</dbReference>
<evidence type="ECO:0008006" key="4">
    <source>
        <dbReference type="Google" id="ProtNLM"/>
    </source>
</evidence>
<keyword evidence="1" id="KW-0732">Signal</keyword>
<evidence type="ECO:0000313" key="3">
    <source>
        <dbReference type="Proteomes" id="UP000267128"/>
    </source>
</evidence>
<proteinExistence type="predicted"/>
<comment type="caution">
    <text evidence="2">The sequence shown here is derived from an EMBL/GenBank/DDBJ whole genome shotgun (WGS) entry which is preliminary data.</text>
</comment>
<feature type="chain" id="PRO_5039605637" description="Fibronectin type III domain-containing protein" evidence="1">
    <location>
        <begin position="21"/>
        <end position="409"/>
    </location>
</feature>